<comment type="caution">
    <text evidence="9">The sequence shown here is derived from an EMBL/GenBank/DDBJ whole genome shotgun (WGS) entry which is preliminary data.</text>
</comment>
<comment type="cofactor">
    <cofactor evidence="7">
        <name>Zn(2+)</name>
        <dbReference type="ChEBI" id="CHEBI:29105"/>
    </cofactor>
    <text evidence="7">Binds 1 zinc ion per subunit.</text>
</comment>
<dbReference type="NCBIfam" id="NF000768">
    <property type="entry name" value="PRK00051.1"/>
    <property type="match status" value="1"/>
</dbReference>
<keyword evidence="5 7" id="KW-0378">Hydrolase</keyword>
<evidence type="ECO:0000256" key="7">
    <source>
        <dbReference type="HAMAP-Rule" id="MF_01021"/>
    </source>
</evidence>
<feature type="binding site" evidence="7">
    <location>
        <position position="121"/>
    </location>
    <ligand>
        <name>Zn(2+)</name>
        <dbReference type="ChEBI" id="CHEBI:29105"/>
        <note>ligand shared between dimeric partners</note>
    </ligand>
</feature>
<evidence type="ECO:0000256" key="6">
    <source>
        <dbReference type="ARBA" id="ARBA00023102"/>
    </source>
</evidence>
<evidence type="ECO:0000256" key="1">
    <source>
        <dbReference type="ARBA" id="ARBA00000024"/>
    </source>
</evidence>
<keyword evidence="7" id="KW-0479">Metal-binding</keyword>
<feature type="binding site" evidence="7">
    <location>
        <position position="105"/>
    </location>
    <ligand>
        <name>Zn(2+)</name>
        <dbReference type="ChEBI" id="CHEBI:29105"/>
        <note>ligand shared between dimeric partners</note>
    </ligand>
</feature>
<sequence>MSRFDPLPPTTLFKALESATCDEPLPATKALLDAAKFNADGLLPAIAQQHDSGEVLMMAWMNREALEETLSTRRVCYYSRSRGKLWRKGETSGQQQALVSAALDCDGDTVLVKVDQTGPACHTGRRSCFYITLDSEKAAIDSEPLIDPATLYKKS</sequence>
<dbReference type="GO" id="GO:0004635">
    <property type="term" value="F:phosphoribosyl-AMP cyclohydrolase activity"/>
    <property type="evidence" value="ECO:0007669"/>
    <property type="project" value="UniProtKB-EC"/>
</dbReference>
<feature type="binding site" evidence="7">
    <location>
        <position position="128"/>
    </location>
    <ligand>
        <name>Zn(2+)</name>
        <dbReference type="ChEBI" id="CHEBI:29105"/>
        <note>ligand shared between dimeric partners</note>
    </ligand>
</feature>
<dbReference type="PANTHER" id="PTHR42945">
    <property type="entry name" value="HISTIDINE BIOSYNTHESIS BIFUNCTIONAL PROTEIN"/>
    <property type="match status" value="1"/>
</dbReference>
<name>A0ABS8DU75_9GAMM</name>
<comment type="function">
    <text evidence="7">Catalyzes the hydrolysis of the adenine ring of phosphoribosyl-AMP.</text>
</comment>
<dbReference type="EMBL" id="WHVL01000005">
    <property type="protein sequence ID" value="MCB8889842.1"/>
    <property type="molecule type" value="Genomic_DNA"/>
</dbReference>
<feature type="domain" description="Phosphoribosyl-AMP cyclohydrolase" evidence="8">
    <location>
        <begin position="57"/>
        <end position="130"/>
    </location>
</feature>
<dbReference type="Proteomes" id="UP001319882">
    <property type="component" value="Unassembled WGS sequence"/>
</dbReference>
<evidence type="ECO:0000256" key="5">
    <source>
        <dbReference type="ARBA" id="ARBA00022801"/>
    </source>
</evidence>
<evidence type="ECO:0000256" key="3">
    <source>
        <dbReference type="ARBA" id="ARBA00022490"/>
    </source>
</evidence>
<keyword evidence="7" id="KW-0862">Zinc</keyword>
<reference evidence="9 10" key="1">
    <citation type="journal article" date="2021" name="Sci. Rep.">
        <title>Genome analysis of a halophilic bacterium Halomonas malpeensis YU-PRIM-29(T) reveals its exopolysaccharide and pigment producing capabilities.</title>
        <authorList>
            <person name="Athmika"/>
            <person name="Ghate S.D."/>
            <person name="Arun A.B."/>
            <person name="Rao S.S."/>
            <person name="Kumar S.T.A."/>
            <person name="Kandiyil M.K."/>
            <person name="Saptami K."/>
            <person name="Rekha P.D."/>
        </authorList>
    </citation>
    <scope>NUCLEOTIDE SEQUENCE [LARGE SCALE GENOMIC DNA]</scope>
    <source>
        <strain evidence="10">prim 29</strain>
    </source>
</reference>
<keyword evidence="3 7" id="KW-0963">Cytoplasm</keyword>
<evidence type="ECO:0000256" key="4">
    <source>
        <dbReference type="ARBA" id="ARBA00022605"/>
    </source>
</evidence>
<dbReference type="EC" id="3.5.4.19" evidence="7"/>
<dbReference type="HAMAP" id="MF_01021">
    <property type="entry name" value="HisI"/>
    <property type="match status" value="1"/>
</dbReference>
<evidence type="ECO:0000313" key="9">
    <source>
        <dbReference type="EMBL" id="MCB8889842.1"/>
    </source>
</evidence>
<proteinExistence type="inferred from homology"/>
<dbReference type="PANTHER" id="PTHR42945:SF1">
    <property type="entry name" value="HISTIDINE BIOSYNTHESIS BIFUNCTIONAL PROTEIN HIS7"/>
    <property type="match status" value="1"/>
</dbReference>
<feature type="binding site" evidence="7">
    <location>
        <position position="104"/>
    </location>
    <ligand>
        <name>Mg(2+)</name>
        <dbReference type="ChEBI" id="CHEBI:18420"/>
    </ligand>
</feature>
<comment type="pathway">
    <text evidence="2 7">Amino-acid biosynthesis; L-histidine biosynthesis; L-histidine from 5-phospho-alpha-D-ribose 1-diphosphate: step 3/9.</text>
</comment>
<feature type="binding site" evidence="7">
    <location>
        <position position="106"/>
    </location>
    <ligand>
        <name>Mg(2+)</name>
        <dbReference type="ChEBI" id="CHEBI:18420"/>
    </ligand>
</feature>
<dbReference type="InterPro" id="IPR038019">
    <property type="entry name" value="PRib_AMP_CycHydrolase_sf"/>
</dbReference>
<dbReference type="Pfam" id="PF01502">
    <property type="entry name" value="PRA-CH"/>
    <property type="match status" value="1"/>
</dbReference>
<comment type="cofactor">
    <cofactor evidence="7">
        <name>Mg(2+)</name>
        <dbReference type="ChEBI" id="CHEBI:18420"/>
    </cofactor>
    <text evidence="7">Binds 1 Mg(2+) ion per subunit.</text>
</comment>
<accession>A0ABS8DU75</accession>
<comment type="subunit">
    <text evidence="7">Homodimer.</text>
</comment>
<keyword evidence="6 7" id="KW-0368">Histidine biosynthesis</keyword>
<evidence type="ECO:0000256" key="2">
    <source>
        <dbReference type="ARBA" id="ARBA00005169"/>
    </source>
</evidence>
<gene>
    <name evidence="7 9" type="primary">hisI</name>
    <name evidence="9" type="ORF">GEV37_12025</name>
</gene>
<dbReference type="InterPro" id="IPR026660">
    <property type="entry name" value="PRA-CH"/>
</dbReference>
<dbReference type="SUPFAM" id="SSF141734">
    <property type="entry name" value="HisI-like"/>
    <property type="match status" value="1"/>
</dbReference>
<comment type="catalytic activity">
    <reaction evidence="1 7">
        <text>1-(5-phospho-beta-D-ribosyl)-5'-AMP + H2O = 1-(5-phospho-beta-D-ribosyl)-5-[(5-phospho-beta-D-ribosylamino)methylideneamino]imidazole-4-carboxamide</text>
        <dbReference type="Rhea" id="RHEA:20049"/>
        <dbReference type="ChEBI" id="CHEBI:15377"/>
        <dbReference type="ChEBI" id="CHEBI:58435"/>
        <dbReference type="ChEBI" id="CHEBI:59457"/>
        <dbReference type="EC" id="3.5.4.19"/>
    </reaction>
</comment>
<dbReference type="InterPro" id="IPR002496">
    <property type="entry name" value="PRib_AMP_CycHydrolase_dom"/>
</dbReference>
<keyword evidence="4 7" id="KW-0028">Amino-acid biosynthesis</keyword>
<keyword evidence="10" id="KW-1185">Reference proteome</keyword>
<dbReference type="Gene3D" id="3.10.20.810">
    <property type="entry name" value="Phosphoribosyl-AMP cyclohydrolase"/>
    <property type="match status" value="1"/>
</dbReference>
<dbReference type="RefSeq" id="WP_227390515.1">
    <property type="nucleotide sequence ID" value="NZ_JBHSCJ010000002.1"/>
</dbReference>
<organism evidence="9 10">
    <name type="scientific">Vreelandella malpeensis</name>
    <dbReference type="NCBI Taxonomy" id="1172368"/>
    <lineage>
        <taxon>Bacteria</taxon>
        <taxon>Pseudomonadati</taxon>
        <taxon>Pseudomonadota</taxon>
        <taxon>Gammaproteobacteria</taxon>
        <taxon>Oceanospirillales</taxon>
        <taxon>Halomonadaceae</taxon>
        <taxon>Vreelandella</taxon>
    </lineage>
</organism>
<evidence type="ECO:0000259" key="8">
    <source>
        <dbReference type="Pfam" id="PF01502"/>
    </source>
</evidence>
<protein>
    <recommendedName>
        <fullName evidence="7">Phosphoribosyl-AMP cyclohydrolase</fullName>
        <shortName evidence="7">PRA-CH</shortName>
        <ecNumber evidence="7">3.5.4.19</ecNumber>
    </recommendedName>
</protein>
<comment type="similarity">
    <text evidence="7">Belongs to the PRA-CH family.</text>
</comment>
<feature type="binding site" evidence="7">
    <location>
        <position position="108"/>
    </location>
    <ligand>
        <name>Mg(2+)</name>
        <dbReference type="ChEBI" id="CHEBI:18420"/>
    </ligand>
</feature>
<comment type="subcellular location">
    <subcellularLocation>
        <location evidence="7">Cytoplasm</location>
    </subcellularLocation>
</comment>
<keyword evidence="7" id="KW-0460">Magnesium</keyword>
<evidence type="ECO:0000313" key="10">
    <source>
        <dbReference type="Proteomes" id="UP001319882"/>
    </source>
</evidence>